<dbReference type="EMBL" id="JAKKZF010000156">
    <property type="protein sequence ID" value="MCG0067471.1"/>
    <property type="molecule type" value="Genomic_DNA"/>
</dbReference>
<evidence type="ECO:0008006" key="3">
    <source>
        <dbReference type="Google" id="ProtNLM"/>
    </source>
</evidence>
<accession>A0ABS9JPN9</accession>
<evidence type="ECO:0000313" key="2">
    <source>
        <dbReference type="Proteomes" id="UP001299012"/>
    </source>
</evidence>
<gene>
    <name evidence="1" type="ORF">L0F81_30080</name>
</gene>
<reference evidence="1 2" key="1">
    <citation type="submission" date="2022-01" db="EMBL/GenBank/DDBJ databases">
        <title>Draft Genome Sequences of Seven Type Strains of the Genus Streptomyces.</title>
        <authorList>
            <person name="Aziz S."/>
            <person name="Coretto E."/>
            <person name="Chronakova A."/>
            <person name="Sproer C."/>
            <person name="Huber K."/>
            <person name="Nouioui I."/>
            <person name="Gross H."/>
        </authorList>
    </citation>
    <scope>NUCLEOTIDE SEQUENCE [LARGE SCALE GENOMIC DNA]</scope>
    <source>
        <strain evidence="1 2">DSM 41685</strain>
    </source>
</reference>
<sequence>MVGRTVRWTIALGAGAAWWWAVLRLATGEDAGVLEGAVAAGGWGLSLLPVHCVPEGSATGAVPTGRWVAAWRAGRLTRASPRPRSGGVSDPS</sequence>
<dbReference type="Proteomes" id="UP001299012">
    <property type="component" value="Unassembled WGS sequence"/>
</dbReference>
<evidence type="ECO:0000313" key="1">
    <source>
        <dbReference type="EMBL" id="MCG0067471.1"/>
    </source>
</evidence>
<proteinExistence type="predicted"/>
<comment type="caution">
    <text evidence="1">The sequence shown here is derived from an EMBL/GenBank/DDBJ whole genome shotgun (WGS) entry which is preliminary data.</text>
</comment>
<organism evidence="1 2">
    <name type="scientific">Streptomyces tricolor</name>
    <dbReference type="NCBI Taxonomy" id="68277"/>
    <lineage>
        <taxon>Bacteria</taxon>
        <taxon>Bacillati</taxon>
        <taxon>Actinomycetota</taxon>
        <taxon>Actinomycetes</taxon>
        <taxon>Kitasatosporales</taxon>
        <taxon>Streptomycetaceae</taxon>
        <taxon>Streptomyces</taxon>
        <taxon>Streptomyces violaceoruber group</taxon>
    </lineage>
</organism>
<name>A0ABS9JPN9_9ACTN</name>
<keyword evidence="2" id="KW-1185">Reference proteome</keyword>
<protein>
    <recommendedName>
        <fullName evidence="3">Integral membrane protein</fullName>
    </recommendedName>
</protein>